<dbReference type="EMBL" id="JAACJP010000003">
    <property type="protein sequence ID" value="KAF5386147.1"/>
    <property type="molecule type" value="Genomic_DNA"/>
</dbReference>
<dbReference type="Gene3D" id="2.60.40.640">
    <property type="match status" value="1"/>
</dbReference>
<dbReference type="PANTHER" id="PTHR11188:SF17">
    <property type="entry name" value="FI21816P1"/>
    <property type="match status" value="1"/>
</dbReference>
<dbReference type="SMART" id="SM01017">
    <property type="entry name" value="Arrestin_C"/>
    <property type="match status" value="1"/>
</dbReference>
<dbReference type="GO" id="GO:0030674">
    <property type="term" value="F:protein-macromolecule adaptor activity"/>
    <property type="evidence" value="ECO:0007669"/>
    <property type="project" value="TreeGrafter"/>
</dbReference>
<name>A0A8H5HMT2_9AGAR</name>
<dbReference type="InterPro" id="IPR014752">
    <property type="entry name" value="Arrestin-like_C"/>
</dbReference>
<dbReference type="Proteomes" id="UP000565441">
    <property type="component" value="Unassembled WGS sequence"/>
</dbReference>
<feature type="region of interest" description="Disordered" evidence="1">
    <location>
        <begin position="471"/>
        <end position="538"/>
    </location>
</feature>
<proteinExistence type="predicted"/>
<evidence type="ECO:0000256" key="1">
    <source>
        <dbReference type="SAM" id="MobiDB-lite"/>
    </source>
</evidence>
<dbReference type="GO" id="GO:0005829">
    <property type="term" value="C:cytosol"/>
    <property type="evidence" value="ECO:0007669"/>
    <property type="project" value="TreeGrafter"/>
</dbReference>
<reference evidence="3 4" key="1">
    <citation type="journal article" date="2020" name="ISME J.">
        <title>Uncovering the hidden diversity of litter-decomposition mechanisms in mushroom-forming fungi.</title>
        <authorList>
            <person name="Floudas D."/>
            <person name="Bentzer J."/>
            <person name="Ahren D."/>
            <person name="Johansson T."/>
            <person name="Persson P."/>
            <person name="Tunlid A."/>
        </authorList>
    </citation>
    <scope>NUCLEOTIDE SEQUENCE [LARGE SCALE GENOMIC DNA]</scope>
    <source>
        <strain evidence="3 4">CBS 661.87</strain>
    </source>
</reference>
<keyword evidence="4" id="KW-1185">Reference proteome</keyword>
<dbReference type="InterPro" id="IPR050357">
    <property type="entry name" value="Arrestin_domain-protein"/>
</dbReference>
<feature type="compositionally biased region" description="Low complexity" evidence="1">
    <location>
        <begin position="507"/>
        <end position="521"/>
    </location>
</feature>
<feature type="compositionally biased region" description="Polar residues" evidence="1">
    <location>
        <begin position="329"/>
        <end position="376"/>
    </location>
</feature>
<evidence type="ECO:0000313" key="3">
    <source>
        <dbReference type="EMBL" id="KAF5386147.1"/>
    </source>
</evidence>
<dbReference type="GO" id="GO:0031625">
    <property type="term" value="F:ubiquitin protein ligase binding"/>
    <property type="evidence" value="ECO:0007669"/>
    <property type="project" value="TreeGrafter"/>
</dbReference>
<dbReference type="OrthoDB" id="2333384at2759"/>
<protein>
    <recommendedName>
        <fullName evidence="2">Arrestin C-terminal-like domain-containing protein</fullName>
    </recommendedName>
</protein>
<feature type="compositionally biased region" description="Low complexity" evidence="1">
    <location>
        <begin position="308"/>
        <end position="328"/>
    </location>
</feature>
<organism evidence="3 4">
    <name type="scientific">Tricholomella constricta</name>
    <dbReference type="NCBI Taxonomy" id="117010"/>
    <lineage>
        <taxon>Eukaryota</taxon>
        <taxon>Fungi</taxon>
        <taxon>Dikarya</taxon>
        <taxon>Basidiomycota</taxon>
        <taxon>Agaricomycotina</taxon>
        <taxon>Agaricomycetes</taxon>
        <taxon>Agaricomycetidae</taxon>
        <taxon>Agaricales</taxon>
        <taxon>Tricholomatineae</taxon>
        <taxon>Lyophyllaceae</taxon>
        <taxon>Tricholomella</taxon>
    </lineage>
</organism>
<feature type="compositionally biased region" description="Basic residues" evidence="1">
    <location>
        <begin position="494"/>
        <end position="506"/>
    </location>
</feature>
<gene>
    <name evidence="3" type="ORF">D9615_002596</name>
</gene>
<dbReference type="AlphaFoldDB" id="A0A8H5HMT2"/>
<accession>A0A8H5HMT2</accession>
<feature type="compositionally biased region" description="Basic and acidic residues" evidence="1">
    <location>
        <begin position="522"/>
        <end position="534"/>
    </location>
</feature>
<feature type="domain" description="Arrestin C-terminal-like" evidence="2">
    <location>
        <begin position="220"/>
        <end position="437"/>
    </location>
</feature>
<dbReference type="GO" id="GO:0070086">
    <property type="term" value="P:ubiquitin-dependent endocytosis"/>
    <property type="evidence" value="ECO:0007669"/>
    <property type="project" value="TreeGrafter"/>
</dbReference>
<dbReference type="PANTHER" id="PTHR11188">
    <property type="entry name" value="ARRESTIN DOMAIN CONTAINING PROTEIN"/>
    <property type="match status" value="1"/>
</dbReference>
<comment type="caution">
    <text evidence="3">The sequence shown here is derived from an EMBL/GenBank/DDBJ whole genome shotgun (WGS) entry which is preliminary data.</text>
</comment>
<dbReference type="InterPro" id="IPR011022">
    <property type="entry name" value="Arrestin_C-like"/>
</dbReference>
<evidence type="ECO:0000313" key="4">
    <source>
        <dbReference type="Proteomes" id="UP000565441"/>
    </source>
</evidence>
<dbReference type="GO" id="GO:0005886">
    <property type="term" value="C:plasma membrane"/>
    <property type="evidence" value="ECO:0007669"/>
    <property type="project" value="TreeGrafter"/>
</dbReference>
<feature type="region of interest" description="Disordered" evidence="1">
    <location>
        <begin position="300"/>
        <end position="376"/>
    </location>
</feature>
<sequence>MVFGLAKTLQSPLTGTPQIIAAVENALPHDYPIPTLDHDRHDMAKEKEHKPRIEILLDSPCLFLKGVGVEVEPTRLSGHVALYLSQATPMKEITLQFQGKARLPIPPAAALTIMNTAPLTYIVCTHDWSFLGGENRAIHTLKAGRHLFPFQLEIGGSIPSTTSSPALGGVAMSYRLHAQAVRSGFAFSQTYQADLPVYILRSFPREAREYQQSLEIEKTWPEKLMCSIMVPHEAWAAGDKLTALVKFTPLLQGACVLNVTTSIYEQTRLYARSSKEETRLVASVEHGFVNGQAVEVVNSRPGHRKSWSFRSSPASPASPSSGFGAGNSHRTNNSTSLGRGRHSLSQSPIHATPSTHQRPPVASTSNFSHETIKSDSNNNEVNAHLSIDIPLTIIPTHSLEPILALHRICWNIILRNWDGHTSELECSLPLHLLDHRLLGEAQSHTAATRRLLIGGADIPSGEAEDTQLPEHALVCSPPRSPHTGDSVTGSGTIRRTHSRSRSHSHPGSRALSPSRLSSRATSVEREQRERDRHPPIAPITVAGPHETYVHNGHASQNTRSLLSTLLKPSGTMFPSGWTFDGSAHQPPFAAGIEREAFMEMLNHAVASGALVGGMPPLSGTEELPSYEEAVRRR</sequence>
<evidence type="ECO:0000259" key="2">
    <source>
        <dbReference type="SMART" id="SM01017"/>
    </source>
</evidence>